<reference evidence="2 3" key="2">
    <citation type="journal article" date="2011" name="PLoS ONE">
        <title>The Cyst-Dividing Bacterium Ramlibacter tataouinensis TTB310 Genome Reveals a Well-Stocked Toolbox for Adaptation to a Desert Environment.</title>
        <authorList>
            <person name="De Luca G."/>
            <person name="Barakat M."/>
            <person name="Ortet P."/>
            <person name="Fochesato S."/>
            <person name="Jourlin-Castelli C."/>
            <person name="Ansaldi M."/>
            <person name="Py B."/>
            <person name="Fichant G."/>
            <person name="Coutinho P.M."/>
            <person name="Voulhoux R."/>
            <person name="Bastien O."/>
            <person name="Marechal E."/>
            <person name="Henrissat B."/>
            <person name="Quentin Y."/>
            <person name="Noirot P."/>
            <person name="Filloux A."/>
            <person name="Mejean V."/>
            <person name="Dubow M.S."/>
            <person name="Barras F."/>
            <person name="Barbe V."/>
            <person name="Weissenbach J."/>
            <person name="Mihalcescu I."/>
            <person name="Vermeglio A."/>
            <person name="Achouak W."/>
            <person name="Heulin T."/>
        </authorList>
    </citation>
    <scope>NUCLEOTIDE SEQUENCE [LARGE SCALE GENOMIC DNA]</scope>
    <source>
        <strain evidence="3">ATCC BAA-407 / DSM 14655 / LMG 21543 / TTB310</strain>
    </source>
</reference>
<keyword evidence="3" id="KW-1185">Reference proteome</keyword>
<dbReference type="STRING" id="365046.Rta_37500"/>
<evidence type="ECO:0000259" key="1">
    <source>
        <dbReference type="PROSITE" id="PS51724"/>
    </source>
</evidence>
<accession>F5Y2Y5</accession>
<dbReference type="eggNOG" id="ENOG502ZG0C">
    <property type="taxonomic scope" value="Bacteria"/>
</dbReference>
<dbReference type="OrthoDB" id="9153162at2"/>
<dbReference type="AlphaFoldDB" id="F5Y2Y5"/>
<organism evidence="2 3">
    <name type="scientific">Ramlibacter tataouinensis (strain ATCC BAA-407 / DSM 14655 / LMG 21543 / TTB310)</name>
    <dbReference type="NCBI Taxonomy" id="365046"/>
    <lineage>
        <taxon>Bacteria</taxon>
        <taxon>Pseudomonadati</taxon>
        <taxon>Pseudomonadota</taxon>
        <taxon>Betaproteobacteria</taxon>
        <taxon>Burkholderiales</taxon>
        <taxon>Comamonadaceae</taxon>
        <taxon>Ramlibacter</taxon>
    </lineage>
</organism>
<sequence length="217" mass="23743">MLRFVVLLLLLANVAYYAWSEGRLQSWGLAPAQQSEPQRLEQQIRPDAVRIVSAEDLARLETVVVIARPSECLQAGPLDDALAGTLRPALAAWPAGSWSLDPAIEPGRWIVYMGRYPAPDGVERKKAELRQLGVSFEPLANQALEPGLSLGGYGTQAAAERALDLLARRGVRTARVVQERPELNGVALRLPAVDELLRPRLDELRTTLGGATLRPCR</sequence>
<dbReference type="PROSITE" id="PS51724">
    <property type="entry name" value="SPOR"/>
    <property type="match status" value="1"/>
</dbReference>
<evidence type="ECO:0000313" key="2">
    <source>
        <dbReference type="EMBL" id="AEG94865.1"/>
    </source>
</evidence>
<evidence type="ECO:0000313" key="3">
    <source>
        <dbReference type="Proteomes" id="UP000008385"/>
    </source>
</evidence>
<dbReference type="HOGENOM" id="CLU_085053_1_0_4"/>
<feature type="domain" description="SPOR" evidence="1">
    <location>
        <begin position="103"/>
        <end position="179"/>
    </location>
</feature>
<dbReference type="Proteomes" id="UP000008385">
    <property type="component" value="Chromosome"/>
</dbReference>
<dbReference type="InterPro" id="IPR007730">
    <property type="entry name" value="SPOR-like_dom"/>
</dbReference>
<reference evidence="3" key="1">
    <citation type="submission" date="2006-01" db="EMBL/GenBank/DDBJ databases">
        <title>Genome of the cyst-dividing bacterium Ramlibacter tataouinensis.</title>
        <authorList>
            <person name="Barakat M."/>
            <person name="Ortet P."/>
            <person name="De Luca G."/>
            <person name="Jourlin-Castelli C."/>
            <person name="Ansaldi M."/>
            <person name="Py B."/>
            <person name="Fichant G."/>
            <person name="Coutinho P."/>
            <person name="Voulhoux R."/>
            <person name="Bastien O."/>
            <person name="Roy S."/>
            <person name="Marechal E."/>
            <person name="Henrissat B."/>
            <person name="Quentin Y."/>
            <person name="Noirot P."/>
            <person name="Filloux A."/>
            <person name="Mejean V."/>
            <person name="DuBow M."/>
            <person name="Barras F."/>
            <person name="Heulin T."/>
        </authorList>
    </citation>
    <scope>NUCLEOTIDE SEQUENCE [LARGE SCALE GENOMIC DNA]</scope>
    <source>
        <strain evidence="3">ATCC BAA-407 / DSM 14655 / LMG 21543 / TTB310</strain>
    </source>
</reference>
<dbReference type="PATRIC" id="fig|365046.3.peg.3841"/>
<dbReference type="RefSeq" id="WP_013903093.1">
    <property type="nucleotide sequence ID" value="NC_015677.1"/>
</dbReference>
<protein>
    <recommendedName>
        <fullName evidence="1">SPOR domain-containing protein</fullName>
    </recommendedName>
</protein>
<dbReference type="EMBL" id="CP000245">
    <property type="protein sequence ID" value="AEG94865.1"/>
    <property type="molecule type" value="Genomic_DNA"/>
</dbReference>
<dbReference type="InterPro" id="IPR036680">
    <property type="entry name" value="SPOR-like_sf"/>
</dbReference>
<proteinExistence type="predicted"/>
<dbReference type="GO" id="GO:0042834">
    <property type="term" value="F:peptidoglycan binding"/>
    <property type="evidence" value="ECO:0007669"/>
    <property type="project" value="InterPro"/>
</dbReference>
<dbReference type="SUPFAM" id="SSF110997">
    <property type="entry name" value="Sporulation related repeat"/>
    <property type="match status" value="1"/>
</dbReference>
<gene>
    <name evidence="2" type="ordered locus">Rta_37500</name>
</gene>
<dbReference type="KEGG" id="rta:Rta_37500"/>
<name>F5Y2Y5_RAMTT</name>